<evidence type="ECO:0000313" key="2">
    <source>
        <dbReference type="EMBL" id="QEL15204.1"/>
    </source>
</evidence>
<dbReference type="AlphaFoldDB" id="A0A5C1ADL4"/>
<name>A0A5C1ADL4_9BACT</name>
<dbReference type="KEGG" id="lrs:PX52LOC_02119"/>
<organism evidence="2 3">
    <name type="scientific">Limnoglobus roseus</name>
    <dbReference type="NCBI Taxonomy" id="2598579"/>
    <lineage>
        <taxon>Bacteria</taxon>
        <taxon>Pseudomonadati</taxon>
        <taxon>Planctomycetota</taxon>
        <taxon>Planctomycetia</taxon>
        <taxon>Gemmatales</taxon>
        <taxon>Gemmataceae</taxon>
        <taxon>Limnoglobus</taxon>
    </lineage>
</organism>
<reference evidence="3" key="1">
    <citation type="submission" date="2019-08" db="EMBL/GenBank/DDBJ databases">
        <title>Limnoglobus roseus gen. nov., sp. nov., a novel freshwater planctomycete with a giant genome from the family Gemmataceae.</title>
        <authorList>
            <person name="Kulichevskaya I.S."/>
            <person name="Naumoff D.G."/>
            <person name="Miroshnikov K."/>
            <person name="Ivanova A."/>
            <person name="Philippov D.A."/>
            <person name="Hakobyan A."/>
            <person name="Rijpstra I.C."/>
            <person name="Sinninghe Damste J.S."/>
            <person name="Liesack W."/>
            <person name="Dedysh S.N."/>
        </authorList>
    </citation>
    <scope>NUCLEOTIDE SEQUENCE [LARGE SCALE GENOMIC DNA]</scope>
    <source>
        <strain evidence="3">PX52</strain>
    </source>
</reference>
<feature type="chain" id="PRO_5022886680" description="DUF3575 domain-containing protein" evidence="1">
    <location>
        <begin position="22"/>
        <end position="192"/>
    </location>
</feature>
<keyword evidence="3" id="KW-1185">Reference proteome</keyword>
<dbReference type="Proteomes" id="UP000324974">
    <property type="component" value="Chromosome"/>
</dbReference>
<proteinExistence type="predicted"/>
<dbReference type="EMBL" id="CP042425">
    <property type="protein sequence ID" value="QEL15204.1"/>
    <property type="molecule type" value="Genomic_DNA"/>
</dbReference>
<dbReference type="RefSeq" id="WP_149110036.1">
    <property type="nucleotide sequence ID" value="NZ_CP042425.1"/>
</dbReference>
<gene>
    <name evidence="2" type="ORF">PX52LOC_02119</name>
</gene>
<keyword evidence="1" id="KW-0732">Signal</keyword>
<feature type="signal peptide" evidence="1">
    <location>
        <begin position="1"/>
        <end position="21"/>
    </location>
</feature>
<protein>
    <recommendedName>
        <fullName evidence="4">DUF3575 domain-containing protein</fullName>
    </recommendedName>
</protein>
<accession>A0A5C1ADL4</accession>
<evidence type="ECO:0000256" key="1">
    <source>
        <dbReference type="SAM" id="SignalP"/>
    </source>
</evidence>
<evidence type="ECO:0008006" key="4">
    <source>
        <dbReference type="Google" id="ProtNLM"/>
    </source>
</evidence>
<evidence type="ECO:0000313" key="3">
    <source>
        <dbReference type="Proteomes" id="UP000324974"/>
    </source>
</evidence>
<sequence length="192" mass="21174">MPFRLAATLTVLLLASIRGPAQDVLLEALDRQPQPVYAADGLLATEKPREVINPGRWRTDIVFGLPIALRVQRQITDAGLWAEGGVALYGFIPSVFVGARFDGRIFEGRRNSWYARPGVDVYYSPIHDSGSWLSRPFNSIGAITVDSDLSWQHKWSEQVHSNIGLKVGMGVAFAGRNVWPVPILGLTCGLQY</sequence>